<dbReference type="InterPro" id="IPR003749">
    <property type="entry name" value="ThiS/MoaD-like"/>
</dbReference>
<gene>
    <name evidence="1" type="primary">thiS</name>
    <name evidence="1" type="ORF">DU002_05660</name>
</gene>
<comment type="caution">
    <text evidence="1">The sequence shown here is derived from an EMBL/GenBank/DDBJ whole genome shotgun (WGS) entry which is preliminary data.</text>
</comment>
<dbReference type="OrthoDB" id="6388078at2"/>
<dbReference type="InterPro" id="IPR016155">
    <property type="entry name" value="Mopterin_synth/thiamin_S_b"/>
</dbReference>
<evidence type="ECO:0000313" key="1">
    <source>
        <dbReference type="EMBL" id="RCU50814.1"/>
    </source>
</evidence>
<dbReference type="EMBL" id="QPID01000003">
    <property type="protein sequence ID" value="RCU50814.1"/>
    <property type="molecule type" value="Genomic_DNA"/>
</dbReference>
<reference evidence="1 2" key="1">
    <citation type="submission" date="2018-07" db="EMBL/GenBank/DDBJ databases">
        <title>Corallincola holothuriorum sp. nov., a new facultative anaerobe isolated from sea cucumber Apostichopus japonicus.</title>
        <authorList>
            <person name="Xia H."/>
        </authorList>
    </citation>
    <scope>NUCLEOTIDE SEQUENCE [LARGE SCALE GENOMIC DNA]</scope>
    <source>
        <strain evidence="1 2">C4</strain>
    </source>
</reference>
<keyword evidence="2" id="KW-1185">Reference proteome</keyword>
<evidence type="ECO:0000313" key="2">
    <source>
        <dbReference type="Proteomes" id="UP000252558"/>
    </source>
</evidence>
<dbReference type="AlphaFoldDB" id="A0A368NMD6"/>
<dbReference type="Gene3D" id="3.10.20.30">
    <property type="match status" value="1"/>
</dbReference>
<dbReference type="PANTHER" id="PTHR34472:SF1">
    <property type="entry name" value="SULFUR CARRIER PROTEIN THIS"/>
    <property type="match status" value="1"/>
</dbReference>
<dbReference type="PANTHER" id="PTHR34472">
    <property type="entry name" value="SULFUR CARRIER PROTEIN THIS"/>
    <property type="match status" value="1"/>
</dbReference>
<accession>A0A368NMD6</accession>
<dbReference type="CDD" id="cd00565">
    <property type="entry name" value="Ubl_ThiS"/>
    <property type="match status" value="1"/>
</dbReference>
<dbReference type="SUPFAM" id="SSF54285">
    <property type="entry name" value="MoaD/ThiS"/>
    <property type="match status" value="1"/>
</dbReference>
<organism evidence="1 2">
    <name type="scientific">Corallincola holothuriorum</name>
    <dbReference type="NCBI Taxonomy" id="2282215"/>
    <lineage>
        <taxon>Bacteria</taxon>
        <taxon>Pseudomonadati</taxon>
        <taxon>Pseudomonadota</taxon>
        <taxon>Gammaproteobacteria</taxon>
        <taxon>Alteromonadales</taxon>
        <taxon>Psychromonadaceae</taxon>
        <taxon>Corallincola</taxon>
    </lineage>
</organism>
<sequence length="67" mass="7191">MITVKVNGEAVDCPVSSTVADLLRLTEVDPLGVAIAVNQQVLPRAQWHQHELVGDEELQLFKAIAGG</sequence>
<dbReference type="InterPro" id="IPR012675">
    <property type="entry name" value="Beta-grasp_dom_sf"/>
</dbReference>
<dbReference type="InterPro" id="IPR010035">
    <property type="entry name" value="Thi_S"/>
</dbReference>
<dbReference type="Proteomes" id="UP000252558">
    <property type="component" value="Unassembled WGS sequence"/>
</dbReference>
<proteinExistence type="predicted"/>
<dbReference type="NCBIfam" id="TIGR01683">
    <property type="entry name" value="thiS"/>
    <property type="match status" value="1"/>
</dbReference>
<name>A0A368NMD6_9GAMM</name>
<protein>
    <submittedName>
        <fullName evidence="1">Sulfur carrier protein ThiS</fullName>
    </submittedName>
</protein>
<dbReference type="Pfam" id="PF02597">
    <property type="entry name" value="ThiS"/>
    <property type="match status" value="1"/>
</dbReference>
<dbReference type="RefSeq" id="WP_114337409.1">
    <property type="nucleotide sequence ID" value="NZ_QPID01000003.1"/>
</dbReference>